<dbReference type="InterPro" id="IPR009100">
    <property type="entry name" value="AcylCoA_DH/oxidase_NM_dom_sf"/>
</dbReference>
<evidence type="ECO:0000313" key="6">
    <source>
        <dbReference type="Proteomes" id="UP001183615"/>
    </source>
</evidence>
<dbReference type="InterPro" id="IPR036250">
    <property type="entry name" value="AcylCo_DH-like_C"/>
</dbReference>
<dbReference type="InterPro" id="IPR037069">
    <property type="entry name" value="AcylCoA_DH/ox_N_sf"/>
</dbReference>
<name>A0ABU2SF35_9ACTN</name>
<dbReference type="Gene3D" id="2.40.110.10">
    <property type="entry name" value="Butyryl-CoA Dehydrogenase, subunit A, domain 2"/>
    <property type="match status" value="1"/>
</dbReference>
<dbReference type="RefSeq" id="WP_311620645.1">
    <property type="nucleotide sequence ID" value="NZ_JAVREV010000020.1"/>
</dbReference>
<evidence type="ECO:0000256" key="1">
    <source>
        <dbReference type="ARBA" id="ARBA00023002"/>
    </source>
</evidence>
<organism evidence="5 6">
    <name type="scientific">Streptomyces johnsoniae</name>
    <dbReference type="NCBI Taxonomy" id="3075532"/>
    <lineage>
        <taxon>Bacteria</taxon>
        <taxon>Bacillati</taxon>
        <taxon>Actinomycetota</taxon>
        <taxon>Actinomycetes</taxon>
        <taxon>Kitasatosporales</taxon>
        <taxon>Streptomycetaceae</taxon>
        <taxon>Streptomyces</taxon>
    </lineage>
</organism>
<dbReference type="SUPFAM" id="SSF56645">
    <property type="entry name" value="Acyl-CoA dehydrogenase NM domain-like"/>
    <property type="match status" value="1"/>
</dbReference>
<evidence type="ECO:0000259" key="3">
    <source>
        <dbReference type="Pfam" id="PF02771"/>
    </source>
</evidence>
<gene>
    <name evidence="5" type="ORF">RM779_28410</name>
</gene>
<proteinExistence type="inferred from homology"/>
<reference evidence="6" key="1">
    <citation type="submission" date="2023-07" db="EMBL/GenBank/DDBJ databases">
        <title>30 novel species of actinomycetes from the DSMZ collection.</title>
        <authorList>
            <person name="Nouioui I."/>
        </authorList>
    </citation>
    <scope>NUCLEOTIDE SEQUENCE [LARGE SCALE GENOMIC DNA]</scope>
    <source>
        <strain evidence="6">DSM 41886</strain>
    </source>
</reference>
<keyword evidence="1" id="KW-0560">Oxidoreductase</keyword>
<dbReference type="InterPro" id="IPR050741">
    <property type="entry name" value="Acyl-CoA_dehydrogenase"/>
</dbReference>
<dbReference type="SUPFAM" id="SSF47203">
    <property type="entry name" value="Acyl-CoA dehydrogenase C-terminal domain-like"/>
    <property type="match status" value="1"/>
</dbReference>
<comment type="similarity">
    <text evidence="2">Belongs to the HpaH/HsaA monooxygenase family.</text>
</comment>
<evidence type="ECO:0000256" key="2">
    <source>
        <dbReference type="ARBA" id="ARBA00049661"/>
    </source>
</evidence>
<dbReference type="PANTHER" id="PTHR48083">
    <property type="entry name" value="MEDIUM-CHAIN SPECIFIC ACYL-COA DEHYDROGENASE, MITOCHONDRIAL-RELATED"/>
    <property type="match status" value="1"/>
</dbReference>
<accession>A0ABU2SF35</accession>
<dbReference type="PANTHER" id="PTHR48083:SF19">
    <property type="entry name" value="FLAVIN-DEPENDENT MONOOXYGENASE, OXYGENASE SUBUNIT HSAA"/>
    <property type="match status" value="1"/>
</dbReference>
<dbReference type="InterPro" id="IPR013786">
    <property type="entry name" value="AcylCoA_DH/ox_N"/>
</dbReference>
<evidence type="ECO:0000313" key="5">
    <source>
        <dbReference type="EMBL" id="MDT0446489.1"/>
    </source>
</evidence>
<dbReference type="EMBL" id="JAVREV010000020">
    <property type="protein sequence ID" value="MDT0446489.1"/>
    <property type="molecule type" value="Genomic_DNA"/>
</dbReference>
<protein>
    <submittedName>
        <fullName evidence="5">Acyl-CoA dehydrogenase family protein</fullName>
    </submittedName>
</protein>
<dbReference type="Gene3D" id="1.10.540.10">
    <property type="entry name" value="Acyl-CoA dehydrogenase/oxidase, N-terminal domain"/>
    <property type="match status" value="1"/>
</dbReference>
<dbReference type="Pfam" id="PF02771">
    <property type="entry name" value="Acyl-CoA_dh_N"/>
    <property type="match status" value="1"/>
</dbReference>
<feature type="domain" description="Acyl-CoA dehydrogenase/oxidase N-terminal" evidence="3">
    <location>
        <begin position="22"/>
        <end position="107"/>
    </location>
</feature>
<evidence type="ECO:0000259" key="4">
    <source>
        <dbReference type="Pfam" id="PF08028"/>
    </source>
</evidence>
<dbReference type="Gene3D" id="1.20.140.10">
    <property type="entry name" value="Butyryl-CoA Dehydrogenase, subunit A, domain 3"/>
    <property type="match status" value="1"/>
</dbReference>
<dbReference type="Proteomes" id="UP001183615">
    <property type="component" value="Unassembled WGS sequence"/>
</dbReference>
<dbReference type="Pfam" id="PF08028">
    <property type="entry name" value="Acyl-CoA_dh_2"/>
    <property type="match status" value="1"/>
</dbReference>
<keyword evidence="6" id="KW-1185">Reference proteome</keyword>
<sequence>MTPTQPTGASVLEAVRAAVPTLRANGREAEERRWLPEDNVRLLDEAGVFRMAVPGRFGGLDLPLAEQFTVLEEISRGCGSTGWTAASWVSTAWMITLYPDSAQEEVFAKGTVRVSGGFTPGGTVTPTEGGYLLDGTWRFNTGCRAADWDMLAALLEKPDGSVELVYALVPMDELEIADDWYVSAASATGSSTATAKSVFVPEHRIADGEAAVEGTLTDRWNSGATGRNYGLIGLVMTEAVAVYIGMAQAAFDLFVERLPGRAISYTNWEDQSRHPLTQLTAAQAENRIAAARALAAEVVDLLQRRADAGEYPTMKERARVHGRCGFAIQSLKEAVELLHSVSGASALARSAPFQRFYRDLEGLSLHGMMAPATNLEVHGRALLGLEPDTPVL</sequence>
<dbReference type="InterPro" id="IPR013107">
    <property type="entry name" value="Acyl-CoA_DH_C"/>
</dbReference>
<dbReference type="PIRSF" id="PIRSF016578">
    <property type="entry name" value="HsaA"/>
    <property type="match status" value="1"/>
</dbReference>
<comment type="caution">
    <text evidence="5">The sequence shown here is derived from an EMBL/GenBank/DDBJ whole genome shotgun (WGS) entry which is preliminary data.</text>
</comment>
<dbReference type="InterPro" id="IPR046373">
    <property type="entry name" value="Acyl-CoA_Oxase/DH_mid-dom_sf"/>
</dbReference>
<feature type="domain" description="Acyl-CoA dehydrogenase C-terminal" evidence="4">
    <location>
        <begin position="240"/>
        <end position="369"/>
    </location>
</feature>